<keyword evidence="6" id="KW-0325">Glycoprotein</keyword>
<evidence type="ECO:0000259" key="11">
    <source>
        <dbReference type="Pfam" id="PF00933"/>
    </source>
</evidence>
<protein>
    <recommendedName>
        <fullName evidence="3">beta-glucosidase</fullName>
        <ecNumber evidence="3">3.2.1.21</ecNumber>
    </recommendedName>
</protein>
<dbReference type="SUPFAM" id="SSF51445">
    <property type="entry name" value="(Trans)glycosidases"/>
    <property type="match status" value="1"/>
</dbReference>
<dbReference type="AlphaFoldDB" id="A0A1E1K7V2"/>
<dbReference type="Proteomes" id="UP000178912">
    <property type="component" value="Unassembled WGS sequence"/>
</dbReference>
<evidence type="ECO:0000256" key="5">
    <source>
        <dbReference type="ARBA" id="ARBA00022801"/>
    </source>
</evidence>
<evidence type="ECO:0000256" key="1">
    <source>
        <dbReference type="ARBA" id="ARBA00000448"/>
    </source>
</evidence>
<evidence type="ECO:0000256" key="4">
    <source>
        <dbReference type="ARBA" id="ARBA00022729"/>
    </source>
</evidence>
<dbReference type="Pfam" id="PF01915">
    <property type="entry name" value="Glyco_hydro_3_C"/>
    <property type="match status" value="1"/>
</dbReference>
<dbReference type="InterPro" id="IPR001764">
    <property type="entry name" value="Glyco_hydro_3_N"/>
</dbReference>
<feature type="signal peptide" evidence="10">
    <location>
        <begin position="1"/>
        <end position="19"/>
    </location>
</feature>
<dbReference type="SUPFAM" id="SSF52279">
    <property type="entry name" value="Beta-D-glucan exohydrolase, C-terminal domain"/>
    <property type="match status" value="1"/>
</dbReference>
<dbReference type="Gene3D" id="3.20.20.300">
    <property type="entry name" value="Glycoside hydrolase, family 3, N-terminal domain"/>
    <property type="match status" value="1"/>
</dbReference>
<evidence type="ECO:0000256" key="6">
    <source>
        <dbReference type="ARBA" id="ARBA00023180"/>
    </source>
</evidence>
<keyword evidence="8" id="KW-0326">Glycosidase</keyword>
<evidence type="ECO:0000256" key="2">
    <source>
        <dbReference type="ARBA" id="ARBA00005336"/>
    </source>
</evidence>
<dbReference type="Gene3D" id="3.40.50.1700">
    <property type="entry name" value="Glycoside hydrolase family 3 C-terminal domain"/>
    <property type="match status" value="1"/>
</dbReference>
<accession>A0A1E1K7V2</accession>
<proteinExistence type="inferred from homology"/>
<comment type="similarity">
    <text evidence="2">Belongs to the glycosyl hydrolase 3 family.</text>
</comment>
<evidence type="ECO:0000313" key="14">
    <source>
        <dbReference type="Proteomes" id="UP000178912"/>
    </source>
</evidence>
<dbReference type="InterPro" id="IPR036881">
    <property type="entry name" value="Glyco_hydro_3_C_sf"/>
</dbReference>
<dbReference type="InterPro" id="IPR036962">
    <property type="entry name" value="Glyco_hydro_3_N_sf"/>
</dbReference>
<evidence type="ECO:0000256" key="8">
    <source>
        <dbReference type="ARBA" id="ARBA00023295"/>
    </source>
</evidence>
<sequence>MKLLFLLFLARISVQKTSAKPFAAQTHNATAGFPFRNASLSLESRVDDLLSRMTIEEKAGQLFHFIIFAGENGTLAKATPELNSTEFVVGTQLLTHFNLASAISNVTEAAQFSNRLQERALQTRLGIPITLSTDPRHSFTEDVRTGIAAIGFSQWPETPGLAALRSAELVQKFAEIAREEYLAVGIRAALHPQVDLATEPRWPRNRNGFGEDAYLTAELLSAYIKGFQGETFGRRSVSTVTKHFPGAGPAENGWDAHFEFGMNTTYPTRNLNYHLIPFKAAIKAGARQMMPYYSRPVGLEYESVGFSFNKPVVTGLLREKLGFDGVVLTDWGLITNTKVAGKPWMAKAWGVQQLSELQRVERILDAGCDQLGGEARPELVVELVKTGILSESRVDVSVRKLLREKFLLGLFDAPYVDVEEAAKVAGNPYFRNMGLDVQRRAHTLLTNKKATLPLMKVPSSTKFYVEGLDGAFIQNSGYAVVTSPEEADFAILRLKAPVSPSHPQEEGGDLQSGSLEYSVEEKARQAKIYSAVPTIVDINFNRPAAVPEVAEQAAALFATYGSSTQALLDVIFSTDGASPEGKLPFDLPRSDRAVEHSYGDQPFDTEHPVFRFGHGLSYGSKCVHVDEACE</sequence>
<feature type="domain" description="Glycoside hydrolase family 3 N-terminal" evidence="11">
    <location>
        <begin position="54"/>
        <end position="403"/>
    </location>
</feature>
<feature type="chain" id="PRO_5009445800" description="beta-glucosidase" evidence="10">
    <location>
        <begin position="20"/>
        <end position="630"/>
    </location>
</feature>
<dbReference type="EC" id="3.2.1.21" evidence="3"/>
<dbReference type="InterPro" id="IPR051915">
    <property type="entry name" value="Cellulose_Degrad_GH3"/>
</dbReference>
<evidence type="ECO:0000256" key="10">
    <source>
        <dbReference type="SAM" id="SignalP"/>
    </source>
</evidence>
<keyword evidence="9" id="KW-0624">Polysaccharide degradation</keyword>
<dbReference type="PRINTS" id="PR00133">
    <property type="entry name" value="GLHYDRLASE3"/>
</dbReference>
<comment type="catalytic activity">
    <reaction evidence="1">
        <text>Hydrolysis of terminal, non-reducing beta-D-glucosyl residues with release of beta-D-glucose.</text>
        <dbReference type="EC" id="3.2.1.21"/>
    </reaction>
</comment>
<name>A0A1E1K7V2_9HELO</name>
<dbReference type="GO" id="GO:0009251">
    <property type="term" value="P:glucan catabolic process"/>
    <property type="evidence" value="ECO:0007669"/>
    <property type="project" value="TreeGrafter"/>
</dbReference>
<evidence type="ECO:0000313" key="13">
    <source>
        <dbReference type="EMBL" id="CZS94165.1"/>
    </source>
</evidence>
<dbReference type="GO" id="GO:0008422">
    <property type="term" value="F:beta-glucosidase activity"/>
    <property type="evidence" value="ECO:0007669"/>
    <property type="project" value="UniProtKB-EC"/>
</dbReference>
<dbReference type="OrthoDB" id="416222at2759"/>
<dbReference type="EMBL" id="FJUX01000017">
    <property type="protein sequence ID" value="CZS94165.1"/>
    <property type="molecule type" value="Genomic_DNA"/>
</dbReference>
<organism evidence="13 14">
    <name type="scientific">Rhynchosporium agropyri</name>
    <dbReference type="NCBI Taxonomy" id="914238"/>
    <lineage>
        <taxon>Eukaryota</taxon>
        <taxon>Fungi</taxon>
        <taxon>Dikarya</taxon>
        <taxon>Ascomycota</taxon>
        <taxon>Pezizomycotina</taxon>
        <taxon>Leotiomycetes</taxon>
        <taxon>Helotiales</taxon>
        <taxon>Ploettnerulaceae</taxon>
        <taxon>Rhynchosporium</taxon>
    </lineage>
</organism>
<dbReference type="InterPro" id="IPR017853">
    <property type="entry name" value="GH"/>
</dbReference>
<feature type="domain" description="Glycoside hydrolase family 3 C-terminal" evidence="12">
    <location>
        <begin position="479"/>
        <end position="618"/>
    </location>
</feature>
<dbReference type="Pfam" id="PF00933">
    <property type="entry name" value="Glyco_hydro_3"/>
    <property type="match status" value="1"/>
</dbReference>
<keyword evidence="4 10" id="KW-0732">Signal</keyword>
<evidence type="ECO:0000256" key="9">
    <source>
        <dbReference type="ARBA" id="ARBA00023326"/>
    </source>
</evidence>
<keyword evidence="5" id="KW-0378">Hydrolase</keyword>
<evidence type="ECO:0000256" key="3">
    <source>
        <dbReference type="ARBA" id="ARBA00012744"/>
    </source>
</evidence>
<evidence type="ECO:0000256" key="7">
    <source>
        <dbReference type="ARBA" id="ARBA00023277"/>
    </source>
</evidence>
<keyword evidence="14" id="KW-1185">Reference proteome</keyword>
<dbReference type="InterPro" id="IPR002772">
    <property type="entry name" value="Glyco_hydro_3_C"/>
</dbReference>
<dbReference type="PANTHER" id="PTHR30620">
    <property type="entry name" value="PERIPLASMIC BETA-GLUCOSIDASE-RELATED"/>
    <property type="match status" value="1"/>
</dbReference>
<reference evidence="14" key="1">
    <citation type="submission" date="2016-03" db="EMBL/GenBank/DDBJ databases">
        <authorList>
            <person name="Guldener U."/>
        </authorList>
    </citation>
    <scope>NUCLEOTIDE SEQUENCE [LARGE SCALE GENOMIC DNA]</scope>
    <source>
        <strain evidence="14">04CH-RAC-A.6.1</strain>
    </source>
</reference>
<evidence type="ECO:0000259" key="12">
    <source>
        <dbReference type="Pfam" id="PF01915"/>
    </source>
</evidence>
<dbReference type="PANTHER" id="PTHR30620:SF16">
    <property type="entry name" value="LYSOSOMAL BETA GLUCOSIDASE"/>
    <property type="match status" value="1"/>
</dbReference>
<gene>
    <name evidence="13" type="ORF">RAG0_04218</name>
</gene>
<keyword evidence="7" id="KW-0119">Carbohydrate metabolism</keyword>